<dbReference type="InterPro" id="IPR050198">
    <property type="entry name" value="Non-receptor_tyrosine_kinases"/>
</dbReference>
<evidence type="ECO:0000259" key="3">
    <source>
        <dbReference type="PROSITE" id="PS50011"/>
    </source>
</evidence>
<reference evidence="4" key="1">
    <citation type="submission" date="2021-02" db="EMBL/GenBank/DDBJ databases">
        <authorList>
            <person name="Nowell W R."/>
        </authorList>
    </citation>
    <scope>NUCLEOTIDE SEQUENCE</scope>
</reference>
<dbReference type="InterPro" id="IPR011009">
    <property type="entry name" value="Kinase-like_dom_sf"/>
</dbReference>
<feature type="domain" description="Protein kinase" evidence="3">
    <location>
        <begin position="134"/>
        <end position="409"/>
    </location>
</feature>
<dbReference type="PROSITE" id="PS50011">
    <property type="entry name" value="PROTEIN_KINASE_DOM"/>
    <property type="match status" value="1"/>
</dbReference>
<proteinExistence type="predicted"/>
<dbReference type="PANTHER" id="PTHR24418">
    <property type="entry name" value="TYROSINE-PROTEIN KINASE"/>
    <property type="match status" value="1"/>
</dbReference>
<keyword evidence="2" id="KW-0067">ATP-binding</keyword>
<keyword evidence="1" id="KW-0547">Nucleotide-binding</keyword>
<keyword evidence="5" id="KW-1185">Reference proteome</keyword>
<comment type="caution">
    <text evidence="4">The sequence shown here is derived from an EMBL/GenBank/DDBJ whole genome shotgun (WGS) entry which is preliminary data.</text>
</comment>
<evidence type="ECO:0000313" key="4">
    <source>
        <dbReference type="EMBL" id="CAF1535080.1"/>
    </source>
</evidence>
<dbReference type="AlphaFoldDB" id="A0A815W1D1"/>
<sequence length="415" mass="48098">MTVTIQDISPSYARYCLLQKPNGTYIIRRLADNDSIIASINYNAESEGDASNHLCVVLSIRVDETVYDVHIKSYRLPCSEQNTQEDVEQFLENYRKRLYKPNSNQFPPLRKEFVPPPDDGTWYLNNKQLADIDYSRLPKSGQNNAGITRAILRCDRQNDIKVFIKRFQKNQIHFKQELTLLKDLCYTPIIACYGQYSDDSYYHLVFEDAGDSLESRCPLKYESMTKRMKFVTSVGFQLANAMIYLEKKNIVHRDLTASNVLITSRGYVRVADFGHAIKKEEGRNTLERQTEVDEESRFLHRFLAPECLGCSKGKTSTSNPASTWAKFTSKSDVWSFGIVIIQMFLDDPSKPYPEIAITDDVAKYVKIERKTHLRPADCPNDLYLFLQGCWSYETKDRLSFTEVRERMYVLDKIPF</sequence>
<accession>A0A815W1D1</accession>
<name>A0A815W1D1_ADIRI</name>
<protein>
    <recommendedName>
        <fullName evidence="3">Protein kinase domain-containing protein</fullName>
    </recommendedName>
</protein>
<dbReference type="GO" id="GO:0005524">
    <property type="term" value="F:ATP binding"/>
    <property type="evidence" value="ECO:0007669"/>
    <property type="project" value="UniProtKB-KW"/>
</dbReference>
<evidence type="ECO:0000256" key="1">
    <source>
        <dbReference type="ARBA" id="ARBA00022741"/>
    </source>
</evidence>
<dbReference type="SUPFAM" id="SSF56112">
    <property type="entry name" value="Protein kinase-like (PK-like)"/>
    <property type="match status" value="1"/>
</dbReference>
<dbReference type="EMBL" id="CAJNOR010004917">
    <property type="protein sequence ID" value="CAF1535080.1"/>
    <property type="molecule type" value="Genomic_DNA"/>
</dbReference>
<dbReference type="InterPro" id="IPR001245">
    <property type="entry name" value="Ser-Thr/Tyr_kinase_cat_dom"/>
</dbReference>
<evidence type="ECO:0000256" key="2">
    <source>
        <dbReference type="ARBA" id="ARBA00022840"/>
    </source>
</evidence>
<dbReference type="Proteomes" id="UP000663828">
    <property type="component" value="Unassembled WGS sequence"/>
</dbReference>
<dbReference type="GO" id="GO:0004672">
    <property type="term" value="F:protein kinase activity"/>
    <property type="evidence" value="ECO:0007669"/>
    <property type="project" value="InterPro"/>
</dbReference>
<dbReference type="PROSITE" id="PS00109">
    <property type="entry name" value="PROTEIN_KINASE_TYR"/>
    <property type="match status" value="1"/>
</dbReference>
<dbReference type="InterPro" id="IPR000719">
    <property type="entry name" value="Prot_kinase_dom"/>
</dbReference>
<gene>
    <name evidence="4" type="ORF">XAT740_LOCUS41760</name>
</gene>
<evidence type="ECO:0000313" key="5">
    <source>
        <dbReference type="Proteomes" id="UP000663828"/>
    </source>
</evidence>
<organism evidence="4 5">
    <name type="scientific">Adineta ricciae</name>
    <name type="common">Rotifer</name>
    <dbReference type="NCBI Taxonomy" id="249248"/>
    <lineage>
        <taxon>Eukaryota</taxon>
        <taxon>Metazoa</taxon>
        <taxon>Spiralia</taxon>
        <taxon>Gnathifera</taxon>
        <taxon>Rotifera</taxon>
        <taxon>Eurotatoria</taxon>
        <taxon>Bdelloidea</taxon>
        <taxon>Adinetida</taxon>
        <taxon>Adinetidae</taxon>
        <taxon>Adineta</taxon>
    </lineage>
</organism>
<dbReference type="Gene3D" id="1.10.510.10">
    <property type="entry name" value="Transferase(Phosphotransferase) domain 1"/>
    <property type="match status" value="1"/>
</dbReference>
<dbReference type="InterPro" id="IPR008266">
    <property type="entry name" value="Tyr_kinase_AS"/>
</dbReference>
<dbReference type="Pfam" id="PF07714">
    <property type="entry name" value="PK_Tyr_Ser-Thr"/>
    <property type="match status" value="1"/>
</dbReference>